<comment type="caution">
    <text evidence="2">The sequence shown here is derived from an EMBL/GenBank/DDBJ whole genome shotgun (WGS) entry which is preliminary data.</text>
</comment>
<sequence>MKRGLFASALVGVLLLLGFATPAGAGGNSTLPASALSAASGPCGGSYSHIGHYRINSSAGTLAYLDVYWSGRANRNCLVTNHSGRTYGVSLYTQATIRPSGWNWPSCPNSTGCDGGHYSYYAGPVYTPAGVNMTNRCIDVKGVIDWTGRTLTRIHCG</sequence>
<organism evidence="2 3">
    <name type="scientific">Haloactinopolyspora alba</name>
    <dbReference type="NCBI Taxonomy" id="648780"/>
    <lineage>
        <taxon>Bacteria</taxon>
        <taxon>Bacillati</taxon>
        <taxon>Actinomycetota</taxon>
        <taxon>Actinomycetes</taxon>
        <taxon>Jiangellales</taxon>
        <taxon>Jiangellaceae</taxon>
        <taxon>Haloactinopolyspora</taxon>
    </lineage>
</organism>
<accession>A0A2P8EC34</accession>
<proteinExistence type="predicted"/>
<evidence type="ECO:0000313" key="3">
    <source>
        <dbReference type="Proteomes" id="UP000243528"/>
    </source>
</evidence>
<feature type="signal peptide" evidence="1">
    <location>
        <begin position="1"/>
        <end position="25"/>
    </location>
</feature>
<dbReference type="AlphaFoldDB" id="A0A2P8EC34"/>
<reference evidence="2 3" key="1">
    <citation type="submission" date="2018-03" db="EMBL/GenBank/DDBJ databases">
        <title>Genomic Encyclopedia of Archaeal and Bacterial Type Strains, Phase II (KMG-II): from individual species to whole genera.</title>
        <authorList>
            <person name="Goeker M."/>
        </authorList>
    </citation>
    <scope>NUCLEOTIDE SEQUENCE [LARGE SCALE GENOMIC DNA]</scope>
    <source>
        <strain evidence="2 3">DSM 45211</strain>
    </source>
</reference>
<protein>
    <recommendedName>
        <fullName evidence="4">Peptidase inhibitor family I36</fullName>
    </recommendedName>
</protein>
<keyword evidence="3" id="KW-1185">Reference proteome</keyword>
<feature type="chain" id="PRO_5015115311" description="Peptidase inhibitor family I36" evidence="1">
    <location>
        <begin position="26"/>
        <end position="157"/>
    </location>
</feature>
<keyword evidence="1" id="KW-0732">Signal</keyword>
<gene>
    <name evidence="2" type="ORF">CLV30_102415</name>
</gene>
<evidence type="ECO:0000256" key="1">
    <source>
        <dbReference type="SAM" id="SignalP"/>
    </source>
</evidence>
<dbReference type="EMBL" id="PYGE01000002">
    <property type="protein sequence ID" value="PSL07026.1"/>
    <property type="molecule type" value="Genomic_DNA"/>
</dbReference>
<dbReference type="RefSeq" id="WP_205740420.1">
    <property type="nucleotide sequence ID" value="NZ_ML142898.1"/>
</dbReference>
<evidence type="ECO:0008006" key="4">
    <source>
        <dbReference type="Google" id="ProtNLM"/>
    </source>
</evidence>
<evidence type="ECO:0000313" key="2">
    <source>
        <dbReference type="EMBL" id="PSL07026.1"/>
    </source>
</evidence>
<name>A0A2P8EC34_9ACTN</name>
<dbReference type="Proteomes" id="UP000243528">
    <property type="component" value="Unassembled WGS sequence"/>
</dbReference>